<dbReference type="AlphaFoldDB" id="A0A0F9QX78"/>
<keyword evidence="1" id="KW-1133">Transmembrane helix</keyword>
<keyword evidence="1" id="KW-0812">Transmembrane</keyword>
<name>A0A0F9QX78_9ZZZZ</name>
<feature type="transmembrane region" description="Helical" evidence="1">
    <location>
        <begin position="45"/>
        <end position="72"/>
    </location>
</feature>
<organism evidence="2">
    <name type="scientific">marine sediment metagenome</name>
    <dbReference type="NCBI Taxonomy" id="412755"/>
    <lineage>
        <taxon>unclassified sequences</taxon>
        <taxon>metagenomes</taxon>
        <taxon>ecological metagenomes</taxon>
    </lineage>
</organism>
<evidence type="ECO:0000313" key="2">
    <source>
        <dbReference type="EMBL" id="KKN09743.1"/>
    </source>
</evidence>
<proteinExistence type="predicted"/>
<accession>A0A0F9QX78</accession>
<gene>
    <name evidence="2" type="ORF">LCGC14_1043560</name>
</gene>
<reference evidence="2" key="1">
    <citation type="journal article" date="2015" name="Nature">
        <title>Complex archaea that bridge the gap between prokaryotes and eukaryotes.</title>
        <authorList>
            <person name="Spang A."/>
            <person name="Saw J.H."/>
            <person name="Jorgensen S.L."/>
            <person name="Zaremba-Niedzwiedzka K."/>
            <person name="Martijn J."/>
            <person name="Lind A.E."/>
            <person name="van Eijk R."/>
            <person name="Schleper C."/>
            <person name="Guy L."/>
            <person name="Ettema T.J."/>
        </authorList>
    </citation>
    <scope>NUCLEOTIDE SEQUENCE</scope>
</reference>
<dbReference type="EMBL" id="LAZR01004311">
    <property type="protein sequence ID" value="KKN09743.1"/>
    <property type="molecule type" value="Genomic_DNA"/>
</dbReference>
<comment type="caution">
    <text evidence="2">The sequence shown here is derived from an EMBL/GenBank/DDBJ whole genome shotgun (WGS) entry which is preliminary data.</text>
</comment>
<sequence>MNSKSLYENDIVQHIRFAPKLNMLMEVPIEKKEMMMQKMKESTKWALGIAIFLGSIILLWYAVFSLTGMLWWNSEVTPTKLLDPPKALLEELGITDRMRKERHLYFHASRLANPYSSYSGSRGCGLGRYLPASG</sequence>
<keyword evidence="1" id="KW-0472">Membrane</keyword>
<evidence type="ECO:0000256" key="1">
    <source>
        <dbReference type="SAM" id="Phobius"/>
    </source>
</evidence>
<protein>
    <submittedName>
        <fullName evidence="2">Uncharacterized protein</fullName>
    </submittedName>
</protein>